<dbReference type="SUPFAM" id="SSF56322">
    <property type="entry name" value="ADC synthase"/>
    <property type="match status" value="1"/>
</dbReference>
<sequence length="500" mass="56856">MEFDIHIEKLGAINSADIFGFYQYLVKKNGLRKHVLLESASENKNETLYSFIALEPDFMLEVNEDKHKIYGISTERGENIKDYVESKDISQERPHNPLPFKDNVDYNMVALDTLSSLTPYSNLPFTELFPRNIFYGGMLGYIGYDVVAPYVGYKSTSEFPDILMGLYTKVLVYSHKSNALYQIDNSVDDYSFDKDIRYQLTLFNRNNKIEKKKSIPMDIEDIDEAGFRSNTSESAHARMIEKTKERIYAGDIIQAVISRRLYTESKINPMAIYEVLRVLNPSQYMFNINFEDIRIVGSSPEALVSKNKDILSTVPIAGTIRRGKTSEEDLKLEKELLEDPKEQAEHIMLVDLARNDLAKVSYPGTVDTYELMVIQKYQKVQHIVSKVRSRTPLDGYQVLKSVFPAGTLSGAPKKRAMEIIQNLEAESRGPYGGGVGYFSFNGDMTFAISIRTLFGMNDIYFAQAGGGIVADSQPDEEYIETYNKLYSVLKSINIAEAREK</sequence>
<dbReference type="EMBL" id="LAZR01001867">
    <property type="protein sequence ID" value="KKN37838.1"/>
    <property type="molecule type" value="Genomic_DNA"/>
</dbReference>
<proteinExistence type="predicted"/>
<reference evidence="3" key="1">
    <citation type="journal article" date="2015" name="Nature">
        <title>Complex archaea that bridge the gap between prokaryotes and eukaryotes.</title>
        <authorList>
            <person name="Spang A."/>
            <person name="Saw J.H."/>
            <person name="Jorgensen S.L."/>
            <person name="Zaremba-Niedzwiedzka K."/>
            <person name="Martijn J."/>
            <person name="Lind A.E."/>
            <person name="van Eijk R."/>
            <person name="Schleper C."/>
            <person name="Guy L."/>
            <person name="Ettema T.J."/>
        </authorList>
    </citation>
    <scope>NUCLEOTIDE SEQUENCE</scope>
</reference>
<evidence type="ECO:0000259" key="2">
    <source>
        <dbReference type="Pfam" id="PF04715"/>
    </source>
</evidence>
<dbReference type="GO" id="GO:0000162">
    <property type="term" value="P:L-tryptophan biosynthetic process"/>
    <property type="evidence" value="ECO:0007669"/>
    <property type="project" value="TreeGrafter"/>
</dbReference>
<dbReference type="InterPro" id="IPR006805">
    <property type="entry name" value="Anth_synth_I_N"/>
</dbReference>
<evidence type="ECO:0000313" key="3">
    <source>
        <dbReference type="EMBL" id="KKN37838.1"/>
    </source>
</evidence>
<evidence type="ECO:0000259" key="1">
    <source>
        <dbReference type="Pfam" id="PF00425"/>
    </source>
</evidence>
<dbReference type="Pfam" id="PF00425">
    <property type="entry name" value="Chorismate_bind"/>
    <property type="match status" value="1"/>
</dbReference>
<feature type="domain" description="Chorismate-utilising enzyme C-terminal" evidence="1">
    <location>
        <begin position="234"/>
        <end position="484"/>
    </location>
</feature>
<gene>
    <name evidence="3" type="ORF">LCGC14_0759470</name>
</gene>
<accession>A0A0F9T8Q4</accession>
<dbReference type="Pfam" id="PF04715">
    <property type="entry name" value="Anth_synt_I_N"/>
    <property type="match status" value="1"/>
</dbReference>
<evidence type="ECO:0008006" key="4">
    <source>
        <dbReference type="Google" id="ProtNLM"/>
    </source>
</evidence>
<dbReference type="PANTHER" id="PTHR11236">
    <property type="entry name" value="AMINOBENZOATE/ANTHRANILATE SYNTHASE"/>
    <property type="match status" value="1"/>
</dbReference>
<dbReference type="PRINTS" id="PR00095">
    <property type="entry name" value="ANTSNTHASEI"/>
</dbReference>
<dbReference type="PANTHER" id="PTHR11236:SF9">
    <property type="entry name" value="ANTHRANILATE SYNTHASE COMPONENT 1"/>
    <property type="match status" value="1"/>
</dbReference>
<comment type="caution">
    <text evidence="3">The sequence shown here is derived from an EMBL/GenBank/DDBJ whole genome shotgun (WGS) entry which is preliminary data.</text>
</comment>
<name>A0A0F9T8Q4_9ZZZZ</name>
<dbReference type="Gene3D" id="3.60.120.10">
    <property type="entry name" value="Anthranilate synthase"/>
    <property type="match status" value="1"/>
</dbReference>
<protein>
    <recommendedName>
        <fullName evidence="4">Anthranilate synthase</fullName>
    </recommendedName>
</protein>
<dbReference type="InterPro" id="IPR015890">
    <property type="entry name" value="Chorismate_C"/>
</dbReference>
<organism evidence="3">
    <name type="scientific">marine sediment metagenome</name>
    <dbReference type="NCBI Taxonomy" id="412755"/>
    <lineage>
        <taxon>unclassified sequences</taxon>
        <taxon>metagenomes</taxon>
        <taxon>ecological metagenomes</taxon>
    </lineage>
</organism>
<dbReference type="AlphaFoldDB" id="A0A0F9T8Q4"/>
<feature type="domain" description="Anthranilate synthase component I N-terminal" evidence="2">
    <location>
        <begin position="29"/>
        <end position="181"/>
    </location>
</feature>
<dbReference type="InterPro" id="IPR005801">
    <property type="entry name" value="ADC_synthase"/>
</dbReference>
<dbReference type="InterPro" id="IPR019999">
    <property type="entry name" value="Anth_synth_I-like"/>
</dbReference>